<evidence type="ECO:0000256" key="1">
    <source>
        <dbReference type="SAM" id="MobiDB-lite"/>
    </source>
</evidence>
<dbReference type="GO" id="GO:0005634">
    <property type="term" value="C:nucleus"/>
    <property type="evidence" value="ECO:0007669"/>
    <property type="project" value="InterPro"/>
</dbReference>
<evidence type="ECO:0000313" key="3">
    <source>
        <dbReference type="Proteomes" id="UP001445076"/>
    </source>
</evidence>
<dbReference type="InterPro" id="IPR011989">
    <property type="entry name" value="ARM-like"/>
</dbReference>
<evidence type="ECO:0000313" key="2">
    <source>
        <dbReference type="EMBL" id="KAK8740889.1"/>
    </source>
</evidence>
<dbReference type="InterPro" id="IPR016024">
    <property type="entry name" value="ARM-type_fold"/>
</dbReference>
<feature type="compositionally biased region" description="Acidic residues" evidence="1">
    <location>
        <begin position="623"/>
        <end position="633"/>
    </location>
</feature>
<dbReference type="InterPro" id="IPR024741">
    <property type="entry name" value="Condensin2_G2"/>
</dbReference>
<dbReference type="GO" id="GO:0000796">
    <property type="term" value="C:condensin complex"/>
    <property type="evidence" value="ECO:0007669"/>
    <property type="project" value="TreeGrafter"/>
</dbReference>
<gene>
    <name evidence="2" type="ORF">OTU49_002751</name>
</gene>
<dbReference type="PANTHER" id="PTHR16199:SF4">
    <property type="entry name" value="CONDENSIN-2 COMPLEX SUBUNIT G2"/>
    <property type="match status" value="1"/>
</dbReference>
<feature type="compositionally biased region" description="Basic and acidic residues" evidence="1">
    <location>
        <begin position="67"/>
        <end position="76"/>
    </location>
</feature>
<organism evidence="2 3">
    <name type="scientific">Cherax quadricarinatus</name>
    <name type="common">Australian red claw crayfish</name>
    <dbReference type="NCBI Taxonomy" id="27406"/>
    <lineage>
        <taxon>Eukaryota</taxon>
        <taxon>Metazoa</taxon>
        <taxon>Ecdysozoa</taxon>
        <taxon>Arthropoda</taxon>
        <taxon>Crustacea</taxon>
        <taxon>Multicrustacea</taxon>
        <taxon>Malacostraca</taxon>
        <taxon>Eumalacostraca</taxon>
        <taxon>Eucarida</taxon>
        <taxon>Decapoda</taxon>
        <taxon>Pleocyemata</taxon>
        <taxon>Astacidea</taxon>
        <taxon>Parastacoidea</taxon>
        <taxon>Parastacidae</taxon>
        <taxon>Cherax</taxon>
    </lineage>
</organism>
<dbReference type="Pfam" id="PF12422">
    <property type="entry name" value="Condensin2nSMC"/>
    <property type="match status" value="1"/>
</dbReference>
<dbReference type="Proteomes" id="UP001445076">
    <property type="component" value="Unassembled WGS sequence"/>
</dbReference>
<evidence type="ECO:0008006" key="4">
    <source>
        <dbReference type="Google" id="ProtNLM"/>
    </source>
</evidence>
<dbReference type="SUPFAM" id="SSF48371">
    <property type="entry name" value="ARM repeat"/>
    <property type="match status" value="1"/>
</dbReference>
<keyword evidence="3" id="KW-1185">Reference proteome</keyword>
<comment type="caution">
    <text evidence="2">The sequence shown here is derived from an EMBL/GenBank/DDBJ whole genome shotgun (WGS) entry which is preliminary data.</text>
</comment>
<dbReference type="Gene3D" id="1.25.10.10">
    <property type="entry name" value="Leucine-rich Repeat Variant"/>
    <property type="match status" value="1"/>
</dbReference>
<feature type="region of interest" description="Disordered" evidence="1">
    <location>
        <begin position="67"/>
        <end position="118"/>
    </location>
</feature>
<dbReference type="EMBL" id="JARKIK010000032">
    <property type="protein sequence ID" value="KAK8740889.1"/>
    <property type="molecule type" value="Genomic_DNA"/>
</dbReference>
<name>A0AAW0XKH3_CHEQU</name>
<dbReference type="AlphaFoldDB" id="A0AAW0XKH3"/>
<dbReference type="GO" id="GO:0000070">
    <property type="term" value="P:mitotic sister chromatid segregation"/>
    <property type="evidence" value="ECO:0007669"/>
    <property type="project" value="TreeGrafter"/>
</dbReference>
<dbReference type="PANTHER" id="PTHR16199">
    <property type="entry name" value="CONDENSIN-2 COMPLEX SUBUNIT G2"/>
    <property type="match status" value="1"/>
</dbReference>
<accession>A0AAW0XKH3</accession>
<sequence>MAKQELLTAVEQGHHADFVKLIQNHGSKRSTVDLEEVVLELSRTQIEWMWTSLHSWVNEQLKKFVGDSRPEEEVNHHQSQQVQDGDQMDSVQKNGQNSEPRKSAEMAGESEEDKEAEELHQPYNEKLMEGIVDFAYIYLNTFKDGEVFIPDKFLELAVLLHGMVSVLEGRVQTGVVTLCEFWWLKGLEEQDHLIVNVLPLILDVATSKTARKRDVARLWALRESLQIINFTAPEYEPLVEKLVACAASAIFLTSDEGVKWVAALFSWQSLISRLHRKIKSVLPGCTRLQSEKYAEIYFRAWKTSQGDVRKVLEEECIQDFMFAAVHVDPMSGRLSANLHHFLHYIHRQKRHHTVATTIFTLYDPFIWRSLKAANGLVRMNATGLLCDAFPLVDSTLSSEERSDLNERQYQAIITLLVDPCHLVRIAAIRGVFIILTDYWLMIPSHIIKTIFQKLLADLVYDASSAEVRTQVIKGLTLLLDSRDAVSFLTEVLLRLGDVFDDISANVRVAFVKLLLKVKSSKVIRYWDIVPVHHLLHRLEEDKPVVCKLLTQLLLSSFHPVHRDDEELVQRSLALLEENRAAARRFYRYASRKLDLNSTVHFMLLMWRCLRNYVLSRKDQDSSYNDEIENDESTNSEGQLDRGDRIRLKGVTSNRSLSRDGNRSTVSADKENSDEDDDGSPLDNPAVIGGLLDTVVILWTTNAHRLAQPQNLKYLEALRTKLSKSMPLFFKFFKDNNDVSQTLLYLSSFLPRNLVPTLVGHCLSRLRSLQADQGSDDSHVTYINALCNWNRTDDILELASEWLEEGFKAGMVGSNKERRRSGRKVRFCETSTPQPVIALRLLRNILQHPFNKLSAMERNRSSLLEITKNMEKVKDRISERLDRTEELSPLCSDAFLCECWAQYLSLVAVLHNPSVEVQECNNSEEQDDDGENPEDLLFDSSENVSLSLDWANNILVPALEETRGGKRKLRAGDDALNIAVSVLNRLLTTSTHLLMIGAASTAFASKLCVFVDGLLKSDASGSFWEKSLVLASEAHQYLESYVCSNENYENDSTPVHVINTCISSISDYFKEHETFPKDADGLHDTLILVLTTLGQNSRQDQSEVMVHMADTVVQHICWSVDKTKGIDLEVTKIQDANGCVALLVGVCQSRTKLATALLDSLTHLVKTAIHDITSLLATSYLLMILAKDSGKISRYSLKQAVVAADSIMSRIILPASIDDEEGGFFGEYTKTTKELIQDLKSSLGVL</sequence>
<proteinExistence type="predicted"/>
<protein>
    <recommendedName>
        <fullName evidence="4">Condensin-2 complex subunit G2</fullName>
    </recommendedName>
</protein>
<feature type="region of interest" description="Disordered" evidence="1">
    <location>
        <begin position="622"/>
        <end position="682"/>
    </location>
</feature>
<feature type="compositionally biased region" description="Polar residues" evidence="1">
    <location>
        <begin position="77"/>
        <end position="98"/>
    </location>
</feature>
<reference evidence="2 3" key="1">
    <citation type="journal article" date="2024" name="BMC Genomics">
        <title>Genome assembly of redclaw crayfish (Cherax quadricarinatus) provides insights into its immune adaptation and hypoxia tolerance.</title>
        <authorList>
            <person name="Liu Z."/>
            <person name="Zheng J."/>
            <person name="Li H."/>
            <person name="Fang K."/>
            <person name="Wang S."/>
            <person name="He J."/>
            <person name="Zhou D."/>
            <person name="Weng S."/>
            <person name="Chi M."/>
            <person name="Gu Z."/>
            <person name="He J."/>
            <person name="Li F."/>
            <person name="Wang M."/>
        </authorList>
    </citation>
    <scope>NUCLEOTIDE SEQUENCE [LARGE SCALE GENOMIC DNA]</scope>
    <source>
        <strain evidence="2">ZL_2023a</strain>
    </source>
</reference>